<feature type="disulfide bond" evidence="12">
    <location>
        <begin position="195"/>
        <end position="207"/>
    </location>
</feature>
<dbReference type="Pfam" id="PF07645">
    <property type="entry name" value="EGF_CA"/>
    <property type="match status" value="1"/>
</dbReference>
<dbReference type="Pfam" id="PF00008">
    <property type="entry name" value="EGF"/>
    <property type="match status" value="1"/>
</dbReference>
<dbReference type="Gene3D" id="2.10.25.140">
    <property type="match status" value="1"/>
</dbReference>
<dbReference type="InterPro" id="IPR011651">
    <property type="entry name" value="Notch_ligand_N"/>
</dbReference>
<feature type="disulfide bond" evidence="12">
    <location>
        <begin position="215"/>
        <end position="224"/>
    </location>
</feature>
<feature type="compositionally biased region" description="Basic and acidic residues" evidence="14">
    <location>
        <begin position="707"/>
        <end position="717"/>
    </location>
</feature>
<keyword evidence="7 13" id="KW-1133">Transmembrane helix</keyword>
<dbReference type="SMART" id="SM00179">
    <property type="entry name" value="EGF_CA"/>
    <property type="match status" value="5"/>
</dbReference>
<sequence length="1029" mass="108732">MNWIYILAYVYISSHFLLLEVAGSGLFELELRYFQNEKSIDHNEKCCSGKADELGRCIGTCKTRFRACLKHYQATIDTTSPCTFGDVITPVLEGTTLNFTAIAGTTEGFANPLRFPFEFGWPGYFTLIIEAWHDTNETTTRSPGTLISRLSIQRILEVSADWMEDSYNSSHTMIRYAFRVTCDPNYYGAGCANLCRKRDDQFGHYTCSPTGERVCLSGWQGEYCTFARCTPGCTHGHCNKPNECICQSGWKGPLCDECEPYPGCVYGTCKKPWECICKEGWGGLFCNQDLNFCTNHKPCQNGGTCFNTGQGSYTCQCRPGYTGTECESSITSCIDKPCLHGATCHELPADDASGPDPPQDEVADEDEDRKYRCHCTSGWMGTHCEREAITCAEKPCHHGTCIDTPPNGAGGPSSSSSSSSSSSFRCECPVGYSGTSCEIKSGECYANFCANGGTCHVAGSSSSASALTALLSQASGNDAGGSGMLMCLCPDGFVGDRCEENVDDCVGNPCLNGGTCLDADNHFKCQCVPGFIGTHCEEKVDLCLTKPCANGGTCTNLNNDYRCQCRAGFAGKDCSADVDECAPAPCRNGGTCINRVNSFQCVCAGGFRGPTCEQESASSSTAVQRAAVVGGVGGDVQHHHHHPQQQLRHAIAGGDLAGGVGVRRNADGLSSGQIVLIAILSISTPLAAFIAAAIVICLKRKRQREQEKDDAEARKQNEQNASHNLSATHHHHHLQQQQQQHHQQSSSTSPSSAQGASQHPSSQQQLQQQQQQQQQYHGFHNHHLSSGQKRNSSNTLSNFDSSHHMIKNTWDKSINNMPPPPTIASISATAASSGGVGCNGNAGLSGGAGSGGVAAASSSLLGSGGGGLDDSSCLMSTTTGAGGVSSSGGLLYLSAAEDSSLAVCSTLQRAKSQKQLNTDPSLLQQHHNHHNTLLSQSASLHPSTGNGSSGSSCAVGATVPSSVVAATAGGSTSMVQPGVGAGSSGKDLYDKRISVLSESGRLCHPRWNASPVVVAGSHSIVGPCSPPHI</sequence>
<evidence type="ECO:0000259" key="16">
    <source>
        <dbReference type="PROSITE" id="PS50026"/>
    </source>
</evidence>
<evidence type="ECO:0000256" key="7">
    <source>
        <dbReference type="ARBA" id="ARBA00022989"/>
    </source>
</evidence>
<reference evidence="18" key="1">
    <citation type="submission" date="2024-04" db="UniProtKB">
        <authorList>
            <consortium name="EnsemblMetazoa"/>
        </authorList>
    </citation>
    <scope>IDENTIFICATION</scope>
    <source>
        <strain evidence="18">EBRO</strain>
    </source>
</reference>
<keyword evidence="2 13" id="KW-0217">Developmental protein</keyword>
<keyword evidence="10" id="KW-0325">Glycoprotein</keyword>
<feature type="domain" description="EGF-like" evidence="16">
    <location>
        <begin position="539"/>
        <end position="575"/>
    </location>
</feature>
<dbReference type="AlphaFoldDB" id="A0AAG5DH66"/>
<feature type="domain" description="EGF-like" evidence="16">
    <location>
        <begin position="289"/>
        <end position="327"/>
    </location>
</feature>
<dbReference type="InterPro" id="IPR001881">
    <property type="entry name" value="EGF-like_Ca-bd_dom"/>
</dbReference>
<dbReference type="GO" id="GO:0008587">
    <property type="term" value="P:imaginal disc-derived wing margin morphogenesis"/>
    <property type="evidence" value="ECO:0007669"/>
    <property type="project" value="UniProtKB-ARBA"/>
</dbReference>
<dbReference type="Proteomes" id="UP000075880">
    <property type="component" value="Unassembled WGS sequence"/>
</dbReference>
<comment type="subcellular location">
    <subcellularLocation>
        <location evidence="1 13">Membrane</location>
        <topology evidence="1 13">Single-pass type I membrane protein</topology>
    </subcellularLocation>
</comment>
<feature type="disulfide bond" evidence="11">
    <location>
        <begin position="603"/>
        <end position="612"/>
    </location>
</feature>
<evidence type="ECO:0000256" key="8">
    <source>
        <dbReference type="ARBA" id="ARBA00023136"/>
    </source>
</evidence>
<dbReference type="Pfam" id="PF01414">
    <property type="entry name" value="DSL"/>
    <property type="match status" value="1"/>
</dbReference>
<comment type="function">
    <text evidence="13">Putative Notch ligand involved in the mediation of Notch signaling.</text>
</comment>
<dbReference type="GO" id="GO:0046331">
    <property type="term" value="P:lateral inhibition"/>
    <property type="evidence" value="ECO:0007669"/>
    <property type="project" value="UniProtKB-ARBA"/>
</dbReference>
<dbReference type="CDD" id="cd00054">
    <property type="entry name" value="EGF_CA"/>
    <property type="match status" value="4"/>
</dbReference>
<evidence type="ECO:0000256" key="5">
    <source>
        <dbReference type="ARBA" id="ARBA00022729"/>
    </source>
</evidence>
<dbReference type="Gene3D" id="2.60.40.3510">
    <property type="match status" value="1"/>
</dbReference>
<proteinExistence type="predicted"/>
<feature type="domain" description="EGF-like" evidence="16">
    <location>
        <begin position="577"/>
        <end position="613"/>
    </location>
</feature>
<dbReference type="FunFam" id="2.10.25.140:FF:000001">
    <property type="entry name" value="Delta-like protein"/>
    <property type="match status" value="1"/>
</dbReference>
<dbReference type="FunFam" id="2.10.25.10:FF:000018">
    <property type="entry name" value="Delta-like 1"/>
    <property type="match status" value="1"/>
</dbReference>
<keyword evidence="3 11" id="KW-0245">EGF-like domain</keyword>
<feature type="disulfide bond" evidence="11">
    <location>
        <begin position="375"/>
        <end position="384"/>
    </location>
</feature>
<dbReference type="GO" id="GO:0005886">
    <property type="term" value="C:plasma membrane"/>
    <property type="evidence" value="ECO:0007669"/>
    <property type="project" value="UniProtKB-ARBA"/>
</dbReference>
<dbReference type="GO" id="GO:0045179">
    <property type="term" value="C:apical cortex"/>
    <property type="evidence" value="ECO:0007669"/>
    <property type="project" value="UniProtKB-ARBA"/>
</dbReference>
<keyword evidence="9 11" id="KW-1015">Disulfide bond</keyword>
<keyword evidence="6 13" id="KW-0677">Repeat</keyword>
<dbReference type="InterPro" id="IPR009030">
    <property type="entry name" value="Growth_fac_rcpt_cys_sf"/>
</dbReference>
<dbReference type="Pfam" id="PF07657">
    <property type="entry name" value="MNNL"/>
    <property type="match status" value="1"/>
</dbReference>
<dbReference type="GO" id="GO:0005509">
    <property type="term" value="F:calcium ion binding"/>
    <property type="evidence" value="ECO:0007669"/>
    <property type="project" value="InterPro"/>
</dbReference>
<dbReference type="SUPFAM" id="SSF57196">
    <property type="entry name" value="EGF/Laminin"/>
    <property type="match status" value="2"/>
</dbReference>
<comment type="caution">
    <text evidence="11">Lacks conserved residue(s) required for the propagation of feature annotation.</text>
</comment>
<feature type="compositionally biased region" description="Polar residues" evidence="14">
    <location>
        <begin position="784"/>
        <end position="800"/>
    </location>
</feature>
<dbReference type="PROSITE" id="PS50026">
    <property type="entry name" value="EGF_3"/>
    <property type="match status" value="6"/>
</dbReference>
<dbReference type="GO" id="GO:0000902">
    <property type="term" value="P:cell morphogenesis"/>
    <property type="evidence" value="ECO:0007669"/>
    <property type="project" value="UniProtKB-ARBA"/>
</dbReference>
<evidence type="ECO:0000313" key="19">
    <source>
        <dbReference type="Proteomes" id="UP000075880"/>
    </source>
</evidence>
<dbReference type="FunFam" id="2.10.25.10:FF:000230">
    <property type="entry name" value="Delta-like protein"/>
    <property type="match status" value="2"/>
</dbReference>
<feature type="region of interest" description="Disordered" evidence="14">
    <location>
        <begin position="707"/>
        <end position="801"/>
    </location>
</feature>
<dbReference type="PANTHER" id="PTHR24033:SF232">
    <property type="entry name" value="LAMININ SUBUNIT GAMMA-2-RELATED"/>
    <property type="match status" value="1"/>
</dbReference>
<dbReference type="GO" id="GO:0048018">
    <property type="term" value="F:receptor ligand activity"/>
    <property type="evidence" value="ECO:0007669"/>
    <property type="project" value="UniProtKB-ARBA"/>
</dbReference>
<dbReference type="SMART" id="SM00181">
    <property type="entry name" value="EGF"/>
    <property type="match status" value="10"/>
</dbReference>
<dbReference type="Gene3D" id="2.10.25.10">
    <property type="entry name" value="Laminin"/>
    <property type="match status" value="8"/>
</dbReference>
<feature type="disulfide bond" evidence="11">
    <location>
        <begin position="527"/>
        <end position="536"/>
    </location>
</feature>
<keyword evidence="19" id="KW-1185">Reference proteome</keyword>
<dbReference type="GO" id="GO:0048100">
    <property type="term" value="P:wing disc anterior/posterior pattern formation"/>
    <property type="evidence" value="ECO:0007669"/>
    <property type="project" value="UniProtKB-ARBA"/>
</dbReference>
<feature type="disulfide bond" evidence="12">
    <location>
        <begin position="182"/>
        <end position="191"/>
    </location>
</feature>
<dbReference type="InterPro" id="IPR000152">
    <property type="entry name" value="EGF-type_Asp/Asn_hydroxyl_site"/>
</dbReference>
<dbReference type="InterPro" id="IPR051830">
    <property type="entry name" value="NOTCH_homolog"/>
</dbReference>
<evidence type="ECO:0000256" key="12">
    <source>
        <dbReference type="PROSITE-ProRule" id="PRU00377"/>
    </source>
</evidence>
<feature type="disulfide bond" evidence="11">
    <location>
        <begin position="565"/>
        <end position="574"/>
    </location>
</feature>
<dbReference type="EnsemblMetazoa" id="ENSAATROPT011116">
    <property type="protein sequence ID" value="ENSAATROPP010043"/>
    <property type="gene ID" value="ENSAATROPG009047"/>
</dbReference>
<dbReference type="GO" id="GO:0036011">
    <property type="term" value="P:imaginal disc-derived leg segmentation"/>
    <property type="evidence" value="ECO:0007669"/>
    <property type="project" value="UniProtKB-ARBA"/>
</dbReference>
<dbReference type="GO" id="GO:0043208">
    <property type="term" value="F:glycosphingolipid binding"/>
    <property type="evidence" value="ECO:0007669"/>
    <property type="project" value="UniProtKB-ARBA"/>
</dbReference>
<evidence type="ECO:0000256" key="11">
    <source>
        <dbReference type="PROSITE-ProRule" id="PRU00076"/>
    </source>
</evidence>
<name>A0AAG5DH66_ANOAO</name>
<dbReference type="GO" id="GO:0048666">
    <property type="term" value="P:neuron development"/>
    <property type="evidence" value="ECO:0007669"/>
    <property type="project" value="UniProtKB-ARBA"/>
</dbReference>
<dbReference type="Pfam" id="PF21700">
    <property type="entry name" value="EGF_DL_JAG"/>
    <property type="match status" value="1"/>
</dbReference>
<dbReference type="PANTHER" id="PTHR24033">
    <property type="entry name" value="EGF-LIKE DOMAIN-CONTAINING PROTEIN"/>
    <property type="match status" value="1"/>
</dbReference>
<feature type="disulfide bond" evidence="11">
    <location>
        <begin position="391"/>
        <end position="401"/>
    </location>
</feature>
<dbReference type="GO" id="GO:0035214">
    <property type="term" value="P:eye-antennal disc development"/>
    <property type="evidence" value="ECO:0007669"/>
    <property type="project" value="UniProtKB-ARBA"/>
</dbReference>
<dbReference type="GO" id="GO:0030718">
    <property type="term" value="P:germ-line stem cell population maintenance"/>
    <property type="evidence" value="ECO:0007669"/>
    <property type="project" value="UniProtKB-ARBA"/>
</dbReference>
<accession>A0AAG5DH66</accession>
<feature type="disulfide bond" evidence="11">
    <location>
        <begin position="428"/>
        <end position="437"/>
    </location>
</feature>
<protein>
    <recommendedName>
        <fullName evidence="13">Delta-like protein</fullName>
    </recommendedName>
</protein>
<evidence type="ECO:0000313" key="18">
    <source>
        <dbReference type="EnsemblMetazoa" id="ENSAATROPP010043"/>
    </source>
</evidence>
<feature type="domain" description="EGF-like" evidence="16">
    <location>
        <begin position="501"/>
        <end position="537"/>
    </location>
</feature>
<evidence type="ECO:0000256" key="4">
    <source>
        <dbReference type="ARBA" id="ARBA00022692"/>
    </source>
</evidence>
<dbReference type="PROSITE" id="PS01187">
    <property type="entry name" value="EGF_CA"/>
    <property type="match status" value="1"/>
</dbReference>
<dbReference type="GO" id="GO:0042063">
    <property type="term" value="P:gliogenesis"/>
    <property type="evidence" value="ECO:0007669"/>
    <property type="project" value="UniProtKB-ARBA"/>
</dbReference>
<keyword evidence="4 13" id="KW-0812">Transmembrane</keyword>
<organism evidence="18 19">
    <name type="scientific">Anopheles atroparvus</name>
    <name type="common">European mosquito</name>
    <dbReference type="NCBI Taxonomy" id="41427"/>
    <lineage>
        <taxon>Eukaryota</taxon>
        <taxon>Metazoa</taxon>
        <taxon>Ecdysozoa</taxon>
        <taxon>Arthropoda</taxon>
        <taxon>Hexapoda</taxon>
        <taxon>Insecta</taxon>
        <taxon>Pterygota</taxon>
        <taxon>Neoptera</taxon>
        <taxon>Endopterygota</taxon>
        <taxon>Diptera</taxon>
        <taxon>Nematocera</taxon>
        <taxon>Culicoidea</taxon>
        <taxon>Culicidae</taxon>
        <taxon>Anophelinae</taxon>
        <taxon>Anopheles</taxon>
    </lineage>
</organism>
<feature type="domain" description="EGF-like" evidence="16">
    <location>
        <begin position="387"/>
        <end position="438"/>
    </location>
</feature>
<evidence type="ECO:0000256" key="14">
    <source>
        <dbReference type="SAM" id="MobiDB-lite"/>
    </source>
</evidence>
<keyword evidence="8 13" id="KW-0472">Membrane</keyword>
<evidence type="ECO:0000256" key="3">
    <source>
        <dbReference type="ARBA" id="ARBA00022536"/>
    </source>
</evidence>
<evidence type="ECO:0000256" key="13">
    <source>
        <dbReference type="RuleBase" id="RU280815"/>
    </source>
</evidence>
<feature type="compositionally biased region" description="Low complexity" evidence="14">
    <location>
        <begin position="735"/>
        <end position="775"/>
    </location>
</feature>
<dbReference type="InterPro" id="IPR001774">
    <property type="entry name" value="DSL"/>
</dbReference>
<dbReference type="PROSITE" id="PS00010">
    <property type="entry name" value="ASX_HYDROXYL"/>
    <property type="match status" value="3"/>
</dbReference>
<dbReference type="InterPro" id="IPR013032">
    <property type="entry name" value="EGF-like_CS"/>
</dbReference>
<evidence type="ECO:0000259" key="17">
    <source>
        <dbReference type="PROSITE" id="PS51051"/>
    </source>
</evidence>
<dbReference type="Pfam" id="PF12661">
    <property type="entry name" value="hEGF"/>
    <property type="match status" value="2"/>
</dbReference>
<evidence type="ECO:0000256" key="6">
    <source>
        <dbReference type="ARBA" id="ARBA00022737"/>
    </source>
</evidence>
<feature type="domain" description="DSL" evidence="17">
    <location>
        <begin position="180"/>
        <end position="224"/>
    </location>
</feature>
<dbReference type="GO" id="GO:0007219">
    <property type="term" value="P:Notch signaling pathway"/>
    <property type="evidence" value="ECO:0007669"/>
    <property type="project" value="InterPro"/>
</dbReference>
<evidence type="ECO:0000256" key="9">
    <source>
        <dbReference type="ARBA" id="ARBA00023157"/>
    </source>
</evidence>
<dbReference type="PROSITE" id="PS00022">
    <property type="entry name" value="EGF_1"/>
    <property type="match status" value="8"/>
</dbReference>
<feature type="disulfide bond" evidence="11">
    <location>
        <begin position="317"/>
        <end position="326"/>
    </location>
</feature>
<dbReference type="PROSITE" id="PS51051">
    <property type="entry name" value="DSL"/>
    <property type="match status" value="1"/>
</dbReference>
<dbReference type="PROSITE" id="PS01186">
    <property type="entry name" value="EGF_2"/>
    <property type="match status" value="7"/>
</dbReference>
<evidence type="ECO:0000256" key="15">
    <source>
        <dbReference type="SAM" id="Phobius"/>
    </source>
</evidence>
<dbReference type="GO" id="GO:0016330">
    <property type="term" value="P:second mitotic wave involved in compound eye morphogenesis"/>
    <property type="evidence" value="ECO:0007669"/>
    <property type="project" value="UniProtKB-ARBA"/>
</dbReference>
<evidence type="ECO:0000256" key="10">
    <source>
        <dbReference type="ARBA" id="ARBA00023180"/>
    </source>
</evidence>
<feature type="domain" description="EGF-like" evidence="16">
    <location>
        <begin position="329"/>
        <end position="385"/>
    </location>
</feature>
<dbReference type="InterPro" id="IPR000742">
    <property type="entry name" value="EGF"/>
</dbReference>
<dbReference type="FunFam" id="2.10.25.10:FF:000031">
    <property type="entry name" value="neurogenic locus notch homolog protein 3"/>
    <property type="match status" value="1"/>
</dbReference>
<dbReference type="FunFam" id="2.60.40.3510:FF:000008">
    <property type="entry name" value="Delta-like protein"/>
    <property type="match status" value="1"/>
</dbReference>
<dbReference type="SMART" id="SM00051">
    <property type="entry name" value="DSL"/>
    <property type="match status" value="1"/>
</dbReference>
<feature type="transmembrane region" description="Helical" evidence="15">
    <location>
        <begin position="674"/>
        <end position="698"/>
    </location>
</feature>
<dbReference type="InterPro" id="IPR049883">
    <property type="entry name" value="NOTCH1_EGF-like"/>
</dbReference>
<evidence type="ECO:0000256" key="2">
    <source>
        <dbReference type="ARBA" id="ARBA00022473"/>
    </source>
</evidence>
<dbReference type="GO" id="GO:0009986">
    <property type="term" value="C:cell surface"/>
    <property type="evidence" value="ECO:0007669"/>
    <property type="project" value="UniProtKB-ARBA"/>
</dbReference>
<dbReference type="InterPro" id="IPR018097">
    <property type="entry name" value="EGF_Ca-bd_CS"/>
</dbReference>
<evidence type="ECO:0000256" key="1">
    <source>
        <dbReference type="ARBA" id="ARBA00004479"/>
    </source>
</evidence>
<dbReference type="SUPFAM" id="SSF57184">
    <property type="entry name" value="Growth factor receptor domain"/>
    <property type="match status" value="1"/>
</dbReference>
<keyword evidence="5 13" id="KW-0732">Signal</keyword>
<dbReference type="FunFam" id="2.10.25.10:FF:000064">
    <property type="entry name" value="Delta-like protein"/>
    <property type="match status" value="1"/>
</dbReference>